<organism evidence="2 3">
    <name type="scientific">Agathobacter rectalis</name>
    <dbReference type="NCBI Taxonomy" id="39491"/>
    <lineage>
        <taxon>Bacteria</taxon>
        <taxon>Bacillati</taxon>
        <taxon>Bacillota</taxon>
        <taxon>Clostridia</taxon>
        <taxon>Lachnospirales</taxon>
        <taxon>Lachnospiraceae</taxon>
        <taxon>Agathobacter</taxon>
    </lineage>
</organism>
<name>A0AAW4UHB1_9FIRM</name>
<dbReference type="EMBL" id="JAJCJK010000182">
    <property type="protein sequence ID" value="MCB6939984.1"/>
    <property type="molecule type" value="Genomic_DNA"/>
</dbReference>
<dbReference type="InterPro" id="IPR011604">
    <property type="entry name" value="PDDEXK-like_dom_sf"/>
</dbReference>
<dbReference type="Gene3D" id="3.90.320.10">
    <property type="match status" value="1"/>
</dbReference>
<evidence type="ECO:0000313" key="2">
    <source>
        <dbReference type="EMBL" id="MCB6939984.1"/>
    </source>
</evidence>
<dbReference type="Proteomes" id="UP001197684">
    <property type="component" value="Unassembled WGS sequence"/>
</dbReference>
<evidence type="ECO:0000256" key="1">
    <source>
        <dbReference type="ARBA" id="ARBA00022801"/>
    </source>
</evidence>
<sequence>SGQPEVERQIEQQLAFEYLYQKDMVKPTKQSVSELKRQLETEESGTSYERVRQYRLGASTYERPQFLRQHQKRKANE</sequence>
<keyword evidence="1" id="KW-0378">Hydrolase</keyword>
<evidence type="ECO:0000313" key="3">
    <source>
        <dbReference type="Proteomes" id="UP001197684"/>
    </source>
</evidence>
<feature type="non-terminal residue" evidence="2">
    <location>
        <position position="1"/>
    </location>
</feature>
<dbReference type="AlphaFoldDB" id="A0AAW4UHB1"/>
<gene>
    <name evidence="2" type="ORF">LIZ56_16550</name>
</gene>
<comment type="caution">
    <text evidence="2">The sequence shown here is derived from an EMBL/GenBank/DDBJ whole genome shotgun (WGS) entry which is preliminary data.</text>
</comment>
<proteinExistence type="predicted"/>
<accession>A0AAW4UHB1</accession>
<protein>
    <submittedName>
        <fullName evidence="2">Uncharacterized protein</fullName>
    </submittedName>
</protein>
<dbReference type="GO" id="GO:0016787">
    <property type="term" value="F:hydrolase activity"/>
    <property type="evidence" value="ECO:0007669"/>
    <property type="project" value="UniProtKB-KW"/>
</dbReference>
<feature type="non-terminal residue" evidence="2">
    <location>
        <position position="77"/>
    </location>
</feature>
<reference evidence="2" key="1">
    <citation type="submission" date="2021-10" db="EMBL/GenBank/DDBJ databases">
        <title>Collection of gut derived symbiotic bacterial strains cultured from healthy donors.</title>
        <authorList>
            <person name="Lin H."/>
            <person name="Littmann E."/>
            <person name="Kohout C."/>
            <person name="Pamer E.G."/>
        </authorList>
    </citation>
    <scope>NUCLEOTIDE SEQUENCE</scope>
    <source>
        <strain evidence="2">DFI.9.42</strain>
    </source>
</reference>
<dbReference type="RefSeq" id="WP_306781323.1">
    <property type="nucleotide sequence ID" value="NZ_JAJCJK010000182.1"/>
</dbReference>